<dbReference type="AlphaFoldDB" id="A0A7Z0BTB2"/>
<gene>
    <name evidence="2" type="ORF">FHS75_000208</name>
</gene>
<keyword evidence="1" id="KW-1133">Transmembrane helix</keyword>
<name>A0A7Z0BTB2_9SPHN</name>
<comment type="caution">
    <text evidence="2">The sequence shown here is derived from an EMBL/GenBank/DDBJ whole genome shotgun (WGS) entry which is preliminary data.</text>
</comment>
<dbReference type="Proteomes" id="UP000522081">
    <property type="component" value="Unassembled WGS sequence"/>
</dbReference>
<dbReference type="InterPro" id="IPR011727">
    <property type="entry name" value="CHP02117"/>
</dbReference>
<reference evidence="2 3" key="1">
    <citation type="submission" date="2020-07" db="EMBL/GenBank/DDBJ databases">
        <title>Genomic Encyclopedia of Type Strains, Phase IV (KMG-IV): sequencing the most valuable type-strain genomes for metagenomic binning, comparative biology and taxonomic classification.</title>
        <authorList>
            <person name="Goeker M."/>
        </authorList>
    </citation>
    <scope>NUCLEOTIDE SEQUENCE [LARGE SCALE GENOMIC DNA]</scope>
    <source>
        <strain evidence="2 3">DSM 29043</strain>
    </source>
</reference>
<organism evidence="2 3">
    <name type="scientific">Novosphingobium marinum</name>
    <dbReference type="NCBI Taxonomy" id="1514948"/>
    <lineage>
        <taxon>Bacteria</taxon>
        <taxon>Pseudomonadati</taxon>
        <taxon>Pseudomonadota</taxon>
        <taxon>Alphaproteobacteria</taxon>
        <taxon>Sphingomonadales</taxon>
        <taxon>Sphingomonadaceae</taxon>
        <taxon>Novosphingobium</taxon>
    </lineage>
</organism>
<protein>
    <submittedName>
        <fullName evidence="2">Uncharacterized protein (TIGR02117 family)</fullName>
    </submittedName>
</protein>
<feature type="transmembrane region" description="Helical" evidence="1">
    <location>
        <begin position="12"/>
        <end position="30"/>
    </location>
</feature>
<dbReference type="EMBL" id="JACBZF010000001">
    <property type="protein sequence ID" value="NYH93903.1"/>
    <property type="molecule type" value="Genomic_DNA"/>
</dbReference>
<keyword evidence="3" id="KW-1185">Reference proteome</keyword>
<sequence length="223" mass="24765">MVARLVRIARAVLGWLALAAGAWMLSIWIGSSIPRNPAWTEPADGVEIMVETNGVHTSIVMPKVTPVKDWRDDLPVSDIAASRRPYTHVSVSWGEREVFLNTPTWGDLSPLTVLRIAGIGGEGLLHVSHYVRPAPAGDIRPVRLTAAQYARLVRRIEGYLPPREARRSHPGYGDWDVFYETGGTYTFTNTCNQWTSDTLAHAGMRIGWWTPLAGGVTKWVERP</sequence>
<evidence type="ECO:0000313" key="3">
    <source>
        <dbReference type="Proteomes" id="UP000522081"/>
    </source>
</evidence>
<dbReference type="Pfam" id="PF09601">
    <property type="entry name" value="DUF2459"/>
    <property type="match status" value="1"/>
</dbReference>
<evidence type="ECO:0000313" key="2">
    <source>
        <dbReference type="EMBL" id="NYH93903.1"/>
    </source>
</evidence>
<keyword evidence="1" id="KW-0472">Membrane</keyword>
<keyword evidence="1" id="KW-0812">Transmembrane</keyword>
<evidence type="ECO:0000256" key="1">
    <source>
        <dbReference type="SAM" id="Phobius"/>
    </source>
</evidence>
<accession>A0A7Z0BTB2</accession>
<dbReference type="RefSeq" id="WP_179405868.1">
    <property type="nucleotide sequence ID" value="NZ_BMGF01000001.1"/>
</dbReference>
<proteinExistence type="predicted"/>